<comment type="caution">
    <text evidence="14">The sequence shown here is derived from an EMBL/GenBank/DDBJ whole genome shotgun (WGS) entry which is preliminary data.</text>
</comment>
<dbReference type="EMBL" id="JAPWGW010000006">
    <property type="protein sequence ID" value="MCZ4299424.1"/>
    <property type="molecule type" value="Genomic_DNA"/>
</dbReference>
<evidence type="ECO:0000256" key="9">
    <source>
        <dbReference type="ARBA" id="ARBA00032005"/>
    </source>
</evidence>
<dbReference type="InterPro" id="IPR016193">
    <property type="entry name" value="Cytidine_deaminase-like"/>
</dbReference>
<comment type="catalytic activity">
    <reaction evidence="10 12">
        <text>2'-deoxycytidine + H2O + H(+) = 2'-deoxyuridine + NH4(+)</text>
        <dbReference type="Rhea" id="RHEA:13433"/>
        <dbReference type="ChEBI" id="CHEBI:15377"/>
        <dbReference type="ChEBI" id="CHEBI:15378"/>
        <dbReference type="ChEBI" id="CHEBI:15698"/>
        <dbReference type="ChEBI" id="CHEBI:16450"/>
        <dbReference type="ChEBI" id="CHEBI:28938"/>
        <dbReference type="EC" id="3.5.4.5"/>
    </reaction>
</comment>
<organism evidence="14 15">
    <name type="scientific">Henriciella marina</name>
    <dbReference type="NCBI Taxonomy" id="453851"/>
    <lineage>
        <taxon>Bacteria</taxon>
        <taxon>Pseudomonadati</taxon>
        <taxon>Pseudomonadota</taxon>
        <taxon>Alphaproteobacteria</taxon>
        <taxon>Hyphomonadales</taxon>
        <taxon>Hyphomonadaceae</taxon>
        <taxon>Henriciella</taxon>
    </lineage>
</organism>
<dbReference type="InterPro" id="IPR006262">
    <property type="entry name" value="Cyt_deam_tetra"/>
</dbReference>
<keyword evidence="7 12" id="KW-0378">Hydrolase</keyword>
<evidence type="ECO:0000256" key="10">
    <source>
        <dbReference type="ARBA" id="ARBA00049252"/>
    </source>
</evidence>
<reference evidence="14" key="1">
    <citation type="submission" date="2022-12" db="EMBL/GenBank/DDBJ databases">
        <title>Bacterial isolates from different developmental stages of Nematostella vectensis.</title>
        <authorList>
            <person name="Fraune S."/>
        </authorList>
    </citation>
    <scope>NUCLEOTIDE SEQUENCE</scope>
    <source>
        <strain evidence="14">G21632-S1</strain>
    </source>
</reference>
<dbReference type="PANTHER" id="PTHR11644">
    <property type="entry name" value="CYTIDINE DEAMINASE"/>
    <property type="match status" value="1"/>
</dbReference>
<dbReference type="EC" id="3.5.4.5" evidence="4 12"/>
<dbReference type="PROSITE" id="PS51747">
    <property type="entry name" value="CYT_DCMP_DEAMINASES_2"/>
    <property type="match status" value="1"/>
</dbReference>
<keyword evidence="6 12" id="KW-0479">Metal-binding</keyword>
<evidence type="ECO:0000256" key="12">
    <source>
        <dbReference type="RuleBase" id="RU364006"/>
    </source>
</evidence>
<comment type="catalytic activity">
    <reaction evidence="11 12">
        <text>cytidine + H2O + H(+) = uridine + NH4(+)</text>
        <dbReference type="Rhea" id="RHEA:16069"/>
        <dbReference type="ChEBI" id="CHEBI:15377"/>
        <dbReference type="ChEBI" id="CHEBI:15378"/>
        <dbReference type="ChEBI" id="CHEBI:16704"/>
        <dbReference type="ChEBI" id="CHEBI:17562"/>
        <dbReference type="ChEBI" id="CHEBI:28938"/>
        <dbReference type="EC" id="3.5.4.5"/>
    </reaction>
</comment>
<dbReference type="SUPFAM" id="SSF53927">
    <property type="entry name" value="Cytidine deaminase-like"/>
    <property type="match status" value="1"/>
</dbReference>
<feature type="domain" description="CMP/dCMP-type deaminase" evidence="13">
    <location>
        <begin position="1"/>
        <end position="126"/>
    </location>
</feature>
<sequence>MTDDLYHMARAVRENAHAPYSKFKVGAAIRSPSGIHVGCNVENAAFPDGICAEGGAITSMVAAGDTEILEVLVYAESDSLVTPCGGCRQKLSEFAGPDVKITMAGPAGVMVTMTMAELLPAAFLFKPA</sequence>
<evidence type="ECO:0000256" key="4">
    <source>
        <dbReference type="ARBA" id="ARBA00012783"/>
    </source>
</evidence>
<dbReference type="PROSITE" id="PS00903">
    <property type="entry name" value="CYT_DCMP_DEAMINASES_1"/>
    <property type="match status" value="1"/>
</dbReference>
<name>A0ABT4LYG3_9PROT</name>
<dbReference type="NCBIfam" id="NF004064">
    <property type="entry name" value="PRK05578.1"/>
    <property type="match status" value="1"/>
</dbReference>
<dbReference type="Pfam" id="PF00383">
    <property type="entry name" value="dCMP_cyt_deam_1"/>
    <property type="match status" value="1"/>
</dbReference>
<dbReference type="Proteomes" id="UP001083770">
    <property type="component" value="Unassembled WGS sequence"/>
</dbReference>
<keyword evidence="8 12" id="KW-0862">Zinc</keyword>
<evidence type="ECO:0000256" key="6">
    <source>
        <dbReference type="ARBA" id="ARBA00022723"/>
    </source>
</evidence>
<accession>A0ABT4LYG3</accession>
<dbReference type="InterPro" id="IPR016192">
    <property type="entry name" value="APOBEC/CMP_deaminase_Zn-bd"/>
</dbReference>
<evidence type="ECO:0000256" key="2">
    <source>
        <dbReference type="ARBA" id="ARBA00003949"/>
    </source>
</evidence>
<evidence type="ECO:0000256" key="8">
    <source>
        <dbReference type="ARBA" id="ARBA00022833"/>
    </source>
</evidence>
<keyword evidence="15" id="KW-1185">Reference proteome</keyword>
<evidence type="ECO:0000313" key="15">
    <source>
        <dbReference type="Proteomes" id="UP001083770"/>
    </source>
</evidence>
<comment type="cofactor">
    <cofactor evidence="1 12">
        <name>Zn(2+)</name>
        <dbReference type="ChEBI" id="CHEBI:29105"/>
    </cofactor>
</comment>
<evidence type="ECO:0000256" key="7">
    <source>
        <dbReference type="ARBA" id="ARBA00022801"/>
    </source>
</evidence>
<comment type="similarity">
    <text evidence="3 12">Belongs to the cytidine and deoxycytidylate deaminase family.</text>
</comment>
<dbReference type="Gene3D" id="3.40.140.10">
    <property type="entry name" value="Cytidine Deaminase, domain 2"/>
    <property type="match status" value="1"/>
</dbReference>
<proteinExistence type="inferred from homology"/>
<gene>
    <name evidence="14" type="primary">cdd</name>
    <name evidence="14" type="ORF">O4G74_15295</name>
</gene>
<evidence type="ECO:0000256" key="11">
    <source>
        <dbReference type="ARBA" id="ARBA00049558"/>
    </source>
</evidence>
<evidence type="ECO:0000313" key="14">
    <source>
        <dbReference type="EMBL" id="MCZ4299424.1"/>
    </source>
</evidence>
<evidence type="ECO:0000256" key="1">
    <source>
        <dbReference type="ARBA" id="ARBA00001947"/>
    </source>
</evidence>
<evidence type="ECO:0000256" key="5">
    <source>
        <dbReference type="ARBA" id="ARBA00018266"/>
    </source>
</evidence>
<evidence type="ECO:0000259" key="13">
    <source>
        <dbReference type="PROSITE" id="PS51747"/>
    </source>
</evidence>
<dbReference type="GO" id="GO:0004126">
    <property type="term" value="F:cytidine deaminase activity"/>
    <property type="evidence" value="ECO:0007669"/>
    <property type="project" value="UniProtKB-EC"/>
</dbReference>
<protein>
    <recommendedName>
        <fullName evidence="5 12">Cytidine deaminase</fullName>
        <ecNumber evidence="4 12">3.5.4.5</ecNumber>
    </recommendedName>
    <alternativeName>
        <fullName evidence="9 12">Cytidine aminohydrolase</fullName>
    </alternativeName>
</protein>
<dbReference type="InterPro" id="IPR050202">
    <property type="entry name" value="Cyt/Deoxycyt_deaminase"/>
</dbReference>
<dbReference type="InterPro" id="IPR002125">
    <property type="entry name" value="CMP_dCMP_dom"/>
</dbReference>
<dbReference type="NCBIfam" id="TIGR01354">
    <property type="entry name" value="cyt_deam_tetra"/>
    <property type="match status" value="1"/>
</dbReference>
<dbReference type="PANTHER" id="PTHR11644:SF2">
    <property type="entry name" value="CYTIDINE DEAMINASE"/>
    <property type="match status" value="1"/>
</dbReference>
<dbReference type="CDD" id="cd01283">
    <property type="entry name" value="cytidine_deaminase"/>
    <property type="match status" value="1"/>
</dbReference>
<comment type="function">
    <text evidence="2 12">This enzyme scavenges exogenous and endogenous cytidine and 2'-deoxycytidine for UMP synthesis.</text>
</comment>
<evidence type="ECO:0000256" key="3">
    <source>
        <dbReference type="ARBA" id="ARBA00006576"/>
    </source>
</evidence>